<feature type="transmembrane region" description="Helical" evidence="9">
    <location>
        <begin position="458"/>
        <end position="480"/>
    </location>
</feature>
<name>A0AAF3F3U7_9BILA</name>
<dbReference type="SMART" id="SM00665">
    <property type="entry name" value="B561"/>
    <property type="match status" value="1"/>
</dbReference>
<dbReference type="Gene3D" id="1.20.120.1770">
    <property type="match status" value="1"/>
</dbReference>
<feature type="domain" description="Cytochrome b561" evidence="12">
    <location>
        <begin position="200"/>
        <end position="416"/>
    </location>
</feature>
<comment type="subcellular location">
    <subcellularLocation>
        <location evidence="1">Membrane</location>
    </subcellularLocation>
</comment>
<dbReference type="AlphaFoldDB" id="A0AAF3F3U7"/>
<accession>A0AAF3F3U7</accession>
<keyword evidence="7 9" id="KW-0472">Membrane</keyword>
<proteinExistence type="predicted"/>
<dbReference type="PROSITE" id="PS50939">
    <property type="entry name" value="CYTOCHROME_B561"/>
    <property type="match status" value="1"/>
</dbReference>
<dbReference type="Proteomes" id="UP000887575">
    <property type="component" value="Unassembled WGS sequence"/>
</dbReference>
<reference evidence="14" key="1">
    <citation type="submission" date="2024-02" db="UniProtKB">
        <authorList>
            <consortium name="WormBaseParasite"/>
        </authorList>
    </citation>
    <scope>IDENTIFICATION</scope>
</reference>
<dbReference type="WBParaSite" id="MBELARI_LOCUS21196">
    <property type="protein sequence ID" value="MBELARI_LOCUS21196"/>
    <property type="gene ID" value="MBELARI_LOCUS21196"/>
</dbReference>
<evidence type="ECO:0000313" key="14">
    <source>
        <dbReference type="WBParaSite" id="MBELARI_LOCUS21196"/>
    </source>
</evidence>
<dbReference type="Pfam" id="PF03188">
    <property type="entry name" value="Cytochrom_B561"/>
    <property type="match status" value="1"/>
</dbReference>
<feature type="chain" id="PRO_5041990051" description="Ferric-chelate reductase 1" evidence="10">
    <location>
        <begin position="22"/>
        <end position="484"/>
    </location>
</feature>
<feature type="transmembrane region" description="Helical" evidence="9">
    <location>
        <begin position="320"/>
        <end position="344"/>
    </location>
</feature>
<feature type="signal peptide" evidence="10">
    <location>
        <begin position="1"/>
        <end position="21"/>
    </location>
</feature>
<feature type="transmembrane region" description="Helical" evidence="9">
    <location>
        <begin position="365"/>
        <end position="384"/>
    </location>
</feature>
<protein>
    <recommendedName>
        <fullName evidence="15">Ferric-chelate reductase 1</fullName>
    </recommendedName>
</protein>
<organism evidence="13 14">
    <name type="scientific">Mesorhabditis belari</name>
    <dbReference type="NCBI Taxonomy" id="2138241"/>
    <lineage>
        <taxon>Eukaryota</taxon>
        <taxon>Metazoa</taxon>
        <taxon>Ecdysozoa</taxon>
        <taxon>Nematoda</taxon>
        <taxon>Chromadorea</taxon>
        <taxon>Rhabditida</taxon>
        <taxon>Rhabditina</taxon>
        <taxon>Rhabditomorpha</taxon>
        <taxon>Rhabditoidea</taxon>
        <taxon>Rhabditidae</taxon>
        <taxon>Mesorhabditinae</taxon>
        <taxon>Mesorhabditis</taxon>
    </lineage>
</organism>
<evidence type="ECO:0008006" key="15">
    <source>
        <dbReference type="Google" id="ProtNLM"/>
    </source>
</evidence>
<evidence type="ECO:0000259" key="12">
    <source>
        <dbReference type="PROSITE" id="PS50939"/>
    </source>
</evidence>
<dbReference type="CDD" id="cd09628">
    <property type="entry name" value="DOMON_SDR_2_like"/>
    <property type="match status" value="1"/>
</dbReference>
<feature type="region of interest" description="Disordered" evidence="8">
    <location>
        <begin position="102"/>
        <end position="122"/>
    </location>
</feature>
<evidence type="ECO:0000256" key="6">
    <source>
        <dbReference type="ARBA" id="ARBA00022989"/>
    </source>
</evidence>
<evidence type="ECO:0000313" key="13">
    <source>
        <dbReference type="Proteomes" id="UP000887575"/>
    </source>
</evidence>
<dbReference type="PANTHER" id="PTHR23130:SF171">
    <property type="entry name" value="OS01G0895300 PROTEIN"/>
    <property type="match status" value="1"/>
</dbReference>
<evidence type="ECO:0000256" key="1">
    <source>
        <dbReference type="ARBA" id="ARBA00004370"/>
    </source>
</evidence>
<feature type="transmembrane region" description="Helical" evidence="9">
    <location>
        <begin position="236"/>
        <end position="260"/>
    </location>
</feature>
<evidence type="ECO:0000256" key="2">
    <source>
        <dbReference type="ARBA" id="ARBA00022448"/>
    </source>
</evidence>
<dbReference type="PROSITE" id="PS50836">
    <property type="entry name" value="DOMON"/>
    <property type="match status" value="1"/>
</dbReference>
<dbReference type="InterPro" id="IPR006593">
    <property type="entry name" value="Cyt_b561/ferric_Rdtase_TM"/>
</dbReference>
<sequence length="484" mass="54892">MRWPPLIWTLLLPSILAHFDASKCGSQKKCIYVPSGCEKNNVCKNIFSYKTLDDEFVEIELYSTEYTAGTNYVAVGFSKDDLMGDDPVTQCVFPDGGGPEAHASYNFGKSNQPVQDPEEKEAEKTQIQLQHAHKDDNSIYCQIHQKISSGSSAFFPNLDQEHKLFLVRGKARKPEILGIHSLDPSSPDFPFISDERHNLAKREIKMKAVSENRTDSNLPDGGEQLISKKGKSWMKAFHGILMIFAWLVFVPMAVFAARYFRDHWPGSAPRGLKWWFHLHRTLNFIALLFVLLSVLLIFWAEEWEWKGPVAGHSSESNWHAGSVHSLLGVMAAIVAVLNPFMALFRCAPDTGARPIFNWTHRTLGIAGFLLAMATLFIAANFFIGQWSDPFWALTLVLIFWGLLVVAVLLFEILDWMKTKTDHKVHHLEMRGRGKYDDNGRIVTHTKVLHQRPMHGTTILWILFGLISITIAVTLSVFMIVKRIQ</sequence>
<evidence type="ECO:0000256" key="7">
    <source>
        <dbReference type="ARBA" id="ARBA00023136"/>
    </source>
</evidence>
<feature type="domain" description="DOMON" evidence="11">
    <location>
        <begin position="43"/>
        <end position="171"/>
    </location>
</feature>
<keyword evidence="2" id="KW-0813">Transport</keyword>
<evidence type="ECO:0000256" key="10">
    <source>
        <dbReference type="SAM" id="SignalP"/>
    </source>
</evidence>
<dbReference type="CDD" id="cd08760">
    <property type="entry name" value="Cyt_b561_FRRS1_like"/>
    <property type="match status" value="1"/>
</dbReference>
<keyword evidence="13" id="KW-1185">Reference proteome</keyword>
<keyword evidence="6 9" id="KW-1133">Transmembrane helix</keyword>
<keyword evidence="3 9" id="KW-0812">Transmembrane</keyword>
<evidence type="ECO:0000259" key="11">
    <source>
        <dbReference type="PROSITE" id="PS50836"/>
    </source>
</evidence>
<evidence type="ECO:0000256" key="8">
    <source>
        <dbReference type="SAM" id="MobiDB-lite"/>
    </source>
</evidence>
<evidence type="ECO:0000256" key="4">
    <source>
        <dbReference type="ARBA" id="ARBA00022729"/>
    </source>
</evidence>
<keyword evidence="4 10" id="KW-0732">Signal</keyword>
<evidence type="ECO:0000256" key="9">
    <source>
        <dbReference type="SAM" id="Phobius"/>
    </source>
</evidence>
<dbReference type="Pfam" id="PF03351">
    <property type="entry name" value="DOMON"/>
    <property type="match status" value="1"/>
</dbReference>
<dbReference type="GO" id="GO:0016020">
    <property type="term" value="C:membrane"/>
    <property type="evidence" value="ECO:0007669"/>
    <property type="project" value="UniProtKB-SubCell"/>
</dbReference>
<evidence type="ECO:0000256" key="3">
    <source>
        <dbReference type="ARBA" id="ARBA00022692"/>
    </source>
</evidence>
<dbReference type="PANTHER" id="PTHR23130">
    <property type="entry name" value="CYTOCHROME B561 AND DOMON DOMAIN-CONTAINING PROTEIN"/>
    <property type="match status" value="1"/>
</dbReference>
<keyword evidence="5" id="KW-0249">Electron transport</keyword>
<dbReference type="InterPro" id="IPR005018">
    <property type="entry name" value="DOMON_domain"/>
</dbReference>
<evidence type="ECO:0000256" key="5">
    <source>
        <dbReference type="ARBA" id="ARBA00022982"/>
    </source>
</evidence>
<feature type="transmembrane region" description="Helical" evidence="9">
    <location>
        <begin position="390"/>
        <end position="413"/>
    </location>
</feature>
<feature type="transmembrane region" description="Helical" evidence="9">
    <location>
        <begin position="281"/>
        <end position="300"/>
    </location>
</feature>